<evidence type="ECO:0000313" key="2">
    <source>
        <dbReference type="EMBL" id="MDR7095260.1"/>
    </source>
</evidence>
<comment type="caution">
    <text evidence="2">The sequence shown here is derived from an EMBL/GenBank/DDBJ whole genome shotgun (WGS) entry which is preliminary data.</text>
</comment>
<proteinExistence type="predicted"/>
<name>A0ABU1VCR3_9BURK</name>
<feature type="signal peptide" evidence="1">
    <location>
        <begin position="1"/>
        <end position="34"/>
    </location>
</feature>
<dbReference type="RefSeq" id="WP_204734200.1">
    <property type="nucleotide sequence ID" value="NZ_JAVDWE010000008.1"/>
</dbReference>
<dbReference type="Proteomes" id="UP001265550">
    <property type="component" value="Unassembled WGS sequence"/>
</dbReference>
<sequence>MRSAILSLFCFPSFSPSGWLCALSLAALAPHAQAQGFAAYITPPRFEVQVAPGQNLRQVVEIQHVGQQRGHYRLYTNDWTLQPDNSVTFSDTLAADSCRPWVAIERRELVIEPGARYRYRFEITPPPGTPARECRFALMIEGLDPARVQGDINFPVGGRIGVIVYATIGDAAPQLDITGTRVVRVDGKPVAAIDVRNRGNAHGRLEGFVNGTDASGTRYEMAPSDLPILPGETRRVTIVPIVEQGKPAPDVRFPLTVKGNLEWGKNRLPLDASFTP</sequence>
<evidence type="ECO:0000313" key="3">
    <source>
        <dbReference type="Proteomes" id="UP001265550"/>
    </source>
</evidence>
<dbReference type="EMBL" id="JAVDWE010000008">
    <property type="protein sequence ID" value="MDR7095260.1"/>
    <property type="molecule type" value="Genomic_DNA"/>
</dbReference>
<evidence type="ECO:0000256" key="1">
    <source>
        <dbReference type="SAM" id="SignalP"/>
    </source>
</evidence>
<gene>
    <name evidence="2" type="ORF">J2X09_003008</name>
</gene>
<organism evidence="2 3">
    <name type="scientific">Hydrogenophaga laconesensis</name>
    <dbReference type="NCBI Taxonomy" id="1805971"/>
    <lineage>
        <taxon>Bacteria</taxon>
        <taxon>Pseudomonadati</taxon>
        <taxon>Pseudomonadota</taxon>
        <taxon>Betaproteobacteria</taxon>
        <taxon>Burkholderiales</taxon>
        <taxon>Comamonadaceae</taxon>
        <taxon>Hydrogenophaga</taxon>
    </lineage>
</organism>
<accession>A0ABU1VCR3</accession>
<reference evidence="2 3" key="1">
    <citation type="submission" date="2023-07" db="EMBL/GenBank/DDBJ databases">
        <title>Sorghum-associated microbial communities from plants grown in Nebraska, USA.</title>
        <authorList>
            <person name="Schachtman D."/>
        </authorList>
    </citation>
    <scope>NUCLEOTIDE SEQUENCE [LARGE SCALE GENOMIC DNA]</scope>
    <source>
        <strain evidence="2 3">BE240</strain>
    </source>
</reference>
<feature type="chain" id="PRO_5046667314" description="P pilus assembly protein, chaperone PapD" evidence="1">
    <location>
        <begin position="35"/>
        <end position="276"/>
    </location>
</feature>
<protein>
    <recommendedName>
        <fullName evidence="4">P pilus assembly protein, chaperone PapD</fullName>
    </recommendedName>
</protein>
<evidence type="ECO:0008006" key="4">
    <source>
        <dbReference type="Google" id="ProtNLM"/>
    </source>
</evidence>
<keyword evidence="1" id="KW-0732">Signal</keyword>
<keyword evidence="3" id="KW-1185">Reference proteome</keyword>